<dbReference type="AlphaFoldDB" id="A0A1I7W5F7"/>
<dbReference type="SMART" id="SM00228">
    <property type="entry name" value="PDZ"/>
    <property type="match status" value="1"/>
</dbReference>
<sequence length="472" mass="52840">MFNWSLSISSATLKSVKSLSPSTSSSFSRTFVENITRSPFYHSFTSLDKTKLWSKFYVNDEENIQKVLNAVSVDQKVITNPHSNRRRRTVIVTRNNDEPFGFTIQTYLLKRNDDDVPSKVTYVDYVQLDSPAADAGIRAGDVIISINGHIVTAMSHEELIKLISSYHQMRMIVIFENIRQRIELVARAIKLRKILNDKLYQLNLIDIEEQKILNKAYLRSLSMNKTKYLLTNSLSSAGTSSTSSVSSAPSNIGGISNDIERSIIQIPTVISLNDGVIEINRYPLRRRTLERSNLQQISNPKQLTNLQSDSNHSKITNTDMEFLTVQRICCCESDLEYVDHFSSTSCDTGQIVDSFDCFNNSHNDDTGNVSSNSCIAVENDDSDNDGDSGSNCDNGTAVGDDYASIRDDVDNDEINVFDPVVLSDSLKTTTISIPISKSVFDSIALNHVIMLDDDVISDEDDSDNDKIRVFKL</sequence>
<evidence type="ECO:0000256" key="1">
    <source>
        <dbReference type="ARBA" id="ARBA00004496"/>
    </source>
</evidence>
<evidence type="ECO:0000259" key="4">
    <source>
        <dbReference type="PROSITE" id="PS50106"/>
    </source>
</evidence>
<dbReference type="InterPro" id="IPR001478">
    <property type="entry name" value="PDZ"/>
</dbReference>
<dbReference type="GO" id="GO:0005737">
    <property type="term" value="C:cytoplasm"/>
    <property type="evidence" value="ECO:0007669"/>
    <property type="project" value="UniProtKB-SubCell"/>
</dbReference>
<comment type="subcellular location">
    <subcellularLocation>
        <location evidence="1">Cytoplasm</location>
    </subcellularLocation>
</comment>
<dbReference type="PANTHER" id="PTHR15963">
    <property type="entry name" value="GENERAL RECEPTOR FOR PHOSPHOINOSITIDES 1-ASSOCIATED SCAFFOLD PROTEIN-RELATED"/>
    <property type="match status" value="1"/>
</dbReference>
<accession>A0A1I7W5F7</accession>
<dbReference type="OrthoDB" id="10041077at2759"/>
<feature type="domain" description="PDZ" evidence="4">
    <location>
        <begin position="89"/>
        <end position="163"/>
    </location>
</feature>
<dbReference type="STRING" id="7209.A0A1I7W5F7"/>
<organism evidence="5 6">
    <name type="scientific">Loa loa</name>
    <name type="common">Eye worm</name>
    <name type="synonym">Filaria loa</name>
    <dbReference type="NCBI Taxonomy" id="7209"/>
    <lineage>
        <taxon>Eukaryota</taxon>
        <taxon>Metazoa</taxon>
        <taxon>Ecdysozoa</taxon>
        <taxon>Nematoda</taxon>
        <taxon>Chromadorea</taxon>
        <taxon>Rhabditida</taxon>
        <taxon>Spirurina</taxon>
        <taxon>Spiruromorpha</taxon>
        <taxon>Filarioidea</taxon>
        <taxon>Onchocercidae</taxon>
        <taxon>Loa</taxon>
    </lineage>
</organism>
<dbReference type="Proteomes" id="UP000095285">
    <property type="component" value="Unassembled WGS sequence"/>
</dbReference>
<keyword evidence="5" id="KW-1185">Reference proteome</keyword>
<dbReference type="SUPFAM" id="SSF50156">
    <property type="entry name" value="PDZ domain-like"/>
    <property type="match status" value="1"/>
</dbReference>
<dbReference type="InterPro" id="IPR036034">
    <property type="entry name" value="PDZ_sf"/>
</dbReference>
<dbReference type="Pfam" id="PF00595">
    <property type="entry name" value="PDZ"/>
    <property type="match status" value="1"/>
</dbReference>
<evidence type="ECO:0000256" key="3">
    <source>
        <dbReference type="SAM" id="MobiDB-lite"/>
    </source>
</evidence>
<dbReference type="WBParaSite" id="EN70_9868">
    <property type="protein sequence ID" value="EN70_9868"/>
    <property type="gene ID" value="EN70_9868"/>
</dbReference>
<dbReference type="PROSITE" id="PS50106">
    <property type="entry name" value="PDZ"/>
    <property type="match status" value="1"/>
</dbReference>
<dbReference type="eggNOG" id="KOG3528">
    <property type="taxonomic scope" value="Eukaryota"/>
</dbReference>
<gene>
    <name evidence="6" type="primary">LOAG_09712</name>
</gene>
<evidence type="ECO:0000313" key="5">
    <source>
        <dbReference type="Proteomes" id="UP000095285"/>
    </source>
</evidence>
<feature type="region of interest" description="Disordered" evidence="3">
    <location>
        <begin position="373"/>
        <end position="393"/>
    </location>
</feature>
<name>A0A1I7W5F7_LOALO</name>
<evidence type="ECO:0000313" key="6">
    <source>
        <dbReference type="WBParaSite" id="EN70_9868"/>
    </source>
</evidence>
<dbReference type="InterPro" id="IPR052122">
    <property type="entry name" value="Intracell_Traff_Signaling_Reg"/>
</dbReference>
<reference evidence="6" key="2">
    <citation type="submission" date="2016-11" db="UniProtKB">
        <authorList>
            <consortium name="WormBaseParasite"/>
        </authorList>
    </citation>
    <scope>IDENTIFICATION</scope>
</reference>
<keyword evidence="2" id="KW-0963">Cytoplasm</keyword>
<reference evidence="5" key="1">
    <citation type="submission" date="2012-04" db="EMBL/GenBank/DDBJ databases">
        <title>The Genome Sequence of Loa loa.</title>
        <authorList>
            <consortium name="The Broad Institute Genome Sequencing Platform"/>
            <consortium name="Broad Institute Genome Sequencing Center for Infectious Disease"/>
            <person name="Nutman T.B."/>
            <person name="Fink D.L."/>
            <person name="Russ C."/>
            <person name="Young S."/>
            <person name="Zeng Q."/>
            <person name="Gargeya S."/>
            <person name="Alvarado L."/>
            <person name="Berlin A."/>
            <person name="Chapman S.B."/>
            <person name="Chen Z."/>
            <person name="Freedman E."/>
            <person name="Gellesch M."/>
            <person name="Goldberg J."/>
            <person name="Griggs A."/>
            <person name="Gujja S."/>
            <person name="Heilman E.R."/>
            <person name="Heiman D."/>
            <person name="Howarth C."/>
            <person name="Mehta T."/>
            <person name="Neiman D."/>
            <person name="Pearson M."/>
            <person name="Roberts A."/>
            <person name="Saif S."/>
            <person name="Shea T."/>
            <person name="Shenoy N."/>
            <person name="Sisk P."/>
            <person name="Stolte C."/>
            <person name="Sykes S."/>
            <person name="White J."/>
            <person name="Yandava C."/>
            <person name="Haas B."/>
            <person name="Henn M.R."/>
            <person name="Nusbaum C."/>
            <person name="Birren B."/>
        </authorList>
    </citation>
    <scope>NUCLEOTIDE SEQUENCE [LARGE SCALE GENOMIC DNA]</scope>
</reference>
<proteinExistence type="predicted"/>
<dbReference type="Gene3D" id="2.30.42.10">
    <property type="match status" value="1"/>
</dbReference>
<protein>
    <submittedName>
        <fullName evidence="6">PDZ domain-containing protein</fullName>
    </submittedName>
</protein>
<dbReference type="PANTHER" id="PTHR15963:SF5">
    <property type="entry name" value="SHORT SPINDLE 6, ISOFORM A"/>
    <property type="match status" value="1"/>
</dbReference>
<evidence type="ECO:0000256" key="2">
    <source>
        <dbReference type="ARBA" id="ARBA00022490"/>
    </source>
</evidence>